<keyword evidence="1" id="KW-1133">Transmembrane helix</keyword>
<sequence>MNFTTLSNTIEESNPLDFGSIFSKSIELFKNVWLQGFIVVILTFVTIIPFYVLVYVPLLIAGISDPEMLKSEQVPPVLLVSMVVLVPLMLLGIMTVSLLLNAAFLRICRNKDLNLTYTDNYFYYFKKSYALKAFFLSLIMLGLISLGMLACGLGIFYLIVPISLMPAFLAFDGELTAMEIVKSSFSLGNKNWLVIFGLIIIMGLVAELGILLCFVGVFFTAMLAKIPVYFMYKDAIGFSSEP</sequence>
<gene>
    <name evidence="2" type="ORF">HZY62_17110</name>
    <name evidence="3" type="ORF">LX92_00763</name>
</gene>
<name>A0A316E9G1_9FLAO</name>
<dbReference type="Proteomes" id="UP000245667">
    <property type="component" value="Unassembled WGS sequence"/>
</dbReference>
<protein>
    <recommendedName>
        <fullName evidence="6">Glycerophosphoryl diester phosphodiesterase membrane domain-containing protein</fullName>
    </recommendedName>
</protein>
<accession>A0A316E9G1</accession>
<evidence type="ECO:0000313" key="3">
    <source>
        <dbReference type="EMBL" id="PWK26019.1"/>
    </source>
</evidence>
<dbReference type="EMBL" id="QGGQ01000001">
    <property type="protein sequence ID" value="PWK26019.1"/>
    <property type="molecule type" value="Genomic_DNA"/>
</dbReference>
<keyword evidence="1" id="KW-0812">Transmembrane</keyword>
<dbReference type="OrthoDB" id="1365379at2"/>
<evidence type="ECO:0008006" key="6">
    <source>
        <dbReference type="Google" id="ProtNLM"/>
    </source>
</evidence>
<dbReference type="AlphaFoldDB" id="A0A316E9G1"/>
<organism evidence="3 4">
    <name type="scientific">Maribacter polysiphoniae</name>
    <dbReference type="NCBI Taxonomy" id="429344"/>
    <lineage>
        <taxon>Bacteria</taxon>
        <taxon>Pseudomonadati</taxon>
        <taxon>Bacteroidota</taxon>
        <taxon>Flavobacteriia</taxon>
        <taxon>Flavobacteriales</taxon>
        <taxon>Flavobacteriaceae</taxon>
        <taxon>Maribacter</taxon>
    </lineage>
</organism>
<feature type="transmembrane region" description="Helical" evidence="1">
    <location>
        <begin position="133"/>
        <end position="159"/>
    </location>
</feature>
<keyword evidence="1" id="KW-0472">Membrane</keyword>
<feature type="transmembrane region" description="Helical" evidence="1">
    <location>
        <begin position="78"/>
        <end position="105"/>
    </location>
</feature>
<reference evidence="3 4" key="1">
    <citation type="submission" date="2018-05" db="EMBL/GenBank/DDBJ databases">
        <title>Genomic Encyclopedia of Archaeal and Bacterial Type Strains, Phase II (KMG-II): from individual species to whole genera.</title>
        <authorList>
            <person name="Goeker M."/>
        </authorList>
    </citation>
    <scope>NUCLEOTIDE SEQUENCE [LARGE SCALE GENOMIC DNA]</scope>
    <source>
        <strain evidence="3 4">DSM 23514</strain>
    </source>
</reference>
<feature type="transmembrane region" description="Helical" evidence="1">
    <location>
        <begin position="32"/>
        <end position="58"/>
    </location>
</feature>
<feature type="transmembrane region" description="Helical" evidence="1">
    <location>
        <begin position="192"/>
        <end position="223"/>
    </location>
</feature>
<dbReference type="EMBL" id="JACWLN010000010">
    <property type="protein sequence ID" value="MBD1262320.1"/>
    <property type="molecule type" value="Genomic_DNA"/>
</dbReference>
<reference evidence="2 5" key="2">
    <citation type="submission" date="2020-07" db="EMBL/GenBank/DDBJ databases">
        <title>The draft genome sequence of Maribacter polysiphoniae KCTC 22021.</title>
        <authorList>
            <person name="Mu L."/>
        </authorList>
    </citation>
    <scope>NUCLEOTIDE SEQUENCE [LARGE SCALE GENOMIC DNA]</scope>
    <source>
        <strain evidence="2 5">KCTC 22021</strain>
    </source>
</reference>
<keyword evidence="5" id="KW-1185">Reference proteome</keyword>
<evidence type="ECO:0000313" key="5">
    <source>
        <dbReference type="Proteomes" id="UP000651837"/>
    </source>
</evidence>
<dbReference type="Proteomes" id="UP000651837">
    <property type="component" value="Unassembled WGS sequence"/>
</dbReference>
<evidence type="ECO:0000313" key="4">
    <source>
        <dbReference type="Proteomes" id="UP000245667"/>
    </source>
</evidence>
<comment type="caution">
    <text evidence="3">The sequence shown here is derived from an EMBL/GenBank/DDBJ whole genome shotgun (WGS) entry which is preliminary data.</text>
</comment>
<evidence type="ECO:0000256" key="1">
    <source>
        <dbReference type="SAM" id="Phobius"/>
    </source>
</evidence>
<proteinExistence type="predicted"/>
<dbReference type="RefSeq" id="WP_109648919.1">
    <property type="nucleotide sequence ID" value="NZ_CAJQNU010000018.1"/>
</dbReference>
<evidence type="ECO:0000313" key="2">
    <source>
        <dbReference type="EMBL" id="MBD1262320.1"/>
    </source>
</evidence>